<comment type="caution">
    <text evidence="4">The sequence shown here is derived from an EMBL/GenBank/DDBJ whole genome shotgun (WGS) entry which is preliminary data.</text>
</comment>
<keyword evidence="5" id="KW-1185">Reference proteome</keyword>
<dbReference type="GO" id="GO:0006606">
    <property type="term" value="P:protein import into nucleus"/>
    <property type="evidence" value="ECO:0007669"/>
    <property type="project" value="TreeGrafter"/>
</dbReference>
<dbReference type="OrthoDB" id="10248398at2759"/>
<dbReference type="Pfam" id="PF21057">
    <property type="entry name" value="Hikeshi-like_C"/>
    <property type="match status" value="1"/>
</dbReference>
<dbReference type="EMBL" id="AZGZ01000004">
    <property type="protein sequence ID" value="KZZ95748.1"/>
    <property type="molecule type" value="Genomic_DNA"/>
</dbReference>
<evidence type="ECO:0000259" key="3">
    <source>
        <dbReference type="Pfam" id="PF21057"/>
    </source>
</evidence>
<evidence type="ECO:0000259" key="2">
    <source>
        <dbReference type="Pfam" id="PF05603"/>
    </source>
</evidence>
<dbReference type="GO" id="GO:0005634">
    <property type="term" value="C:nucleus"/>
    <property type="evidence" value="ECO:0007669"/>
    <property type="project" value="TreeGrafter"/>
</dbReference>
<proteinExistence type="inferred from homology"/>
<accession>A0A168BU54</accession>
<evidence type="ECO:0000313" key="4">
    <source>
        <dbReference type="EMBL" id="KZZ95748.1"/>
    </source>
</evidence>
<dbReference type="PANTHER" id="PTHR12925">
    <property type="entry name" value="HIKESHI FAMILY MEMBER"/>
    <property type="match status" value="1"/>
</dbReference>
<dbReference type="InterPro" id="IPR031318">
    <property type="entry name" value="OPI10"/>
</dbReference>
<comment type="similarity">
    <text evidence="1">Belongs to the OPI10 family.</text>
</comment>
<reference evidence="4 5" key="1">
    <citation type="journal article" date="2016" name="Genome Biol. Evol.">
        <title>Divergent and convergent evolution of fungal pathogenicity.</title>
        <authorList>
            <person name="Shang Y."/>
            <person name="Xiao G."/>
            <person name="Zheng P."/>
            <person name="Cen K."/>
            <person name="Zhan S."/>
            <person name="Wang C."/>
        </authorList>
    </citation>
    <scope>NUCLEOTIDE SEQUENCE [LARGE SCALE GENOMIC DNA]</scope>
    <source>
        <strain evidence="4 5">ARSEF 7405</strain>
    </source>
</reference>
<evidence type="ECO:0000313" key="5">
    <source>
        <dbReference type="Proteomes" id="UP000242877"/>
    </source>
</evidence>
<dbReference type="VEuPathDB" id="FungiDB:AAP_01424"/>
<feature type="domain" description="Hikeshi-like C-terminal" evidence="3">
    <location>
        <begin position="201"/>
        <end position="247"/>
    </location>
</feature>
<feature type="domain" description="Hikeshi-like N-terminal" evidence="2">
    <location>
        <begin position="14"/>
        <end position="161"/>
    </location>
</feature>
<dbReference type="Proteomes" id="UP000242877">
    <property type="component" value="Unassembled WGS sequence"/>
</dbReference>
<evidence type="ECO:0008006" key="6">
    <source>
        <dbReference type="Google" id="ProtNLM"/>
    </source>
</evidence>
<evidence type="ECO:0000256" key="1">
    <source>
        <dbReference type="ARBA" id="ARBA00006623"/>
    </source>
</evidence>
<dbReference type="InterPro" id="IPR048364">
    <property type="entry name" value="Hikeshi-like_C"/>
</dbReference>
<organism evidence="4 5">
    <name type="scientific">Ascosphaera apis ARSEF 7405</name>
    <dbReference type="NCBI Taxonomy" id="392613"/>
    <lineage>
        <taxon>Eukaryota</taxon>
        <taxon>Fungi</taxon>
        <taxon>Dikarya</taxon>
        <taxon>Ascomycota</taxon>
        <taxon>Pezizomycotina</taxon>
        <taxon>Eurotiomycetes</taxon>
        <taxon>Eurotiomycetidae</taxon>
        <taxon>Onygenales</taxon>
        <taxon>Ascosphaeraceae</taxon>
        <taxon>Ascosphaera</taxon>
    </lineage>
</organism>
<name>A0A168BU54_9EURO</name>
<dbReference type="InterPro" id="IPR008493">
    <property type="entry name" value="Hikeshi-like_N"/>
</dbReference>
<dbReference type="GO" id="GO:0005829">
    <property type="term" value="C:cytosol"/>
    <property type="evidence" value="ECO:0007669"/>
    <property type="project" value="TreeGrafter"/>
</dbReference>
<dbReference type="AlphaFoldDB" id="A0A168BU54"/>
<dbReference type="PANTHER" id="PTHR12925:SF0">
    <property type="entry name" value="PROTEIN HIKESHI"/>
    <property type="match status" value="1"/>
</dbReference>
<dbReference type="GO" id="GO:0061608">
    <property type="term" value="F:nuclear import signal receptor activity"/>
    <property type="evidence" value="ECO:0007669"/>
    <property type="project" value="TreeGrafter"/>
</dbReference>
<protein>
    <recommendedName>
        <fullName evidence="6">Hikeshi-like domain-containing protein</fullName>
    </recommendedName>
</protein>
<gene>
    <name evidence="4" type="ORF">AAP_01424</name>
</gene>
<dbReference type="Pfam" id="PF05603">
    <property type="entry name" value="Hikeshi-like_N"/>
    <property type="match status" value="1"/>
</dbReference>
<sequence>MEMQMPMQSHFGLIVGGRPLLTNPEIIQTDPSMPPRSFIFRFPAGPNFSHITVFMNPQVPLAPEAAVSVYISLPSPQQQQQQQYTFLGALTNEKPSAVYKVNIPTSSSAVAQTEQQQEDLMMDVDADQNLPVLSPDAVIEIGLQLDPAAEVAQRVAVLEQERAARRAQIEAAKRSRLGQAQGQGQGSGDVSRGALKGIGLKIAQNLFNYLSGFAVRDASGKDVVPMDAFRRWWDKFQVRVENDPEYLLRETE</sequence>